<keyword evidence="1" id="KW-1133">Transmembrane helix</keyword>
<name>A0A378LST6_9GAMM</name>
<evidence type="ECO:0000313" key="2">
    <source>
        <dbReference type="EMBL" id="STY29804.1"/>
    </source>
</evidence>
<gene>
    <name evidence="2" type="ORF">NCTC11532_02006</name>
</gene>
<feature type="transmembrane region" description="Helical" evidence="1">
    <location>
        <begin position="20"/>
        <end position="41"/>
    </location>
</feature>
<dbReference type="EMBL" id="UGPB01000001">
    <property type="protein sequence ID" value="STY29804.1"/>
    <property type="molecule type" value="Genomic_DNA"/>
</dbReference>
<dbReference type="AlphaFoldDB" id="A0A378LST6"/>
<keyword evidence="3" id="KW-1185">Reference proteome</keyword>
<dbReference type="Gene3D" id="2.40.160.20">
    <property type="match status" value="1"/>
</dbReference>
<evidence type="ECO:0000256" key="1">
    <source>
        <dbReference type="SAM" id="Phobius"/>
    </source>
</evidence>
<organism evidence="2 3">
    <name type="scientific">Legionella wadsworthii</name>
    <dbReference type="NCBI Taxonomy" id="28088"/>
    <lineage>
        <taxon>Bacteria</taxon>
        <taxon>Pseudomonadati</taxon>
        <taxon>Pseudomonadota</taxon>
        <taxon>Gammaproteobacteria</taxon>
        <taxon>Legionellales</taxon>
        <taxon>Legionellaceae</taxon>
        <taxon>Legionella</taxon>
    </lineage>
</organism>
<keyword evidence="1" id="KW-0812">Transmembrane</keyword>
<reference evidence="2 3" key="1">
    <citation type="submission" date="2018-06" db="EMBL/GenBank/DDBJ databases">
        <authorList>
            <consortium name="Pathogen Informatics"/>
            <person name="Doyle S."/>
        </authorList>
    </citation>
    <scope>NUCLEOTIDE SEQUENCE [LARGE SCALE GENOMIC DNA]</scope>
    <source>
        <strain evidence="2 3">NCTC11532</strain>
    </source>
</reference>
<dbReference type="STRING" id="1122170.GCA_000701265_00480"/>
<dbReference type="RefSeq" id="WP_031564875.1">
    <property type="nucleotide sequence ID" value="NZ_CAAAIS010000001.1"/>
</dbReference>
<dbReference type="SUPFAM" id="SSF56925">
    <property type="entry name" value="OMPA-like"/>
    <property type="match status" value="1"/>
</dbReference>
<dbReference type="OrthoDB" id="5634837at2"/>
<dbReference type="Proteomes" id="UP000255297">
    <property type="component" value="Unassembled WGS sequence"/>
</dbReference>
<accession>A0A378LST6</accession>
<dbReference type="InterPro" id="IPR011250">
    <property type="entry name" value="OMP/PagP_B-barrel"/>
</dbReference>
<proteinExistence type="predicted"/>
<evidence type="ECO:0000313" key="3">
    <source>
        <dbReference type="Proteomes" id="UP000255297"/>
    </source>
</evidence>
<sequence length="268" mass="29777">MICNIQWQSKQWINELIKNLAGLIIFLFSSPIFAANSHIYFGGTLGSSMVKVGNNNPQINYDGGILTDAYPIHKRQANTTLMSINGGYEFSGIGLRPAIALGLSIFGTPGDYNYRGKVIETATGDPGSTLYHYKYHVHSTRLTFESQFTWTFLKKFASFINLGIGPALNRLSGYTESSVESPGCVALPPPFQSYTNIYFSYQIGLGASYAFHLKPEESDHLDERISLGYRYVNLGDASFGTRGAVYPYYLDIGRLTSNEVFLGYTHLF</sequence>
<protein>
    <recommendedName>
        <fullName evidence="4">Opacity protein and related surface antigens</fullName>
    </recommendedName>
</protein>
<evidence type="ECO:0008006" key="4">
    <source>
        <dbReference type="Google" id="ProtNLM"/>
    </source>
</evidence>
<keyword evidence="1" id="KW-0472">Membrane</keyword>